<evidence type="ECO:0000313" key="1">
    <source>
        <dbReference type="EMBL" id="KAI3810795.1"/>
    </source>
</evidence>
<dbReference type="Proteomes" id="UP001056120">
    <property type="component" value="Linkage Group LG07"/>
</dbReference>
<reference evidence="2" key="1">
    <citation type="journal article" date="2022" name="Mol. Ecol. Resour.">
        <title>The genomes of chicory, endive, great burdock and yacon provide insights into Asteraceae palaeo-polyploidization history and plant inulin production.</title>
        <authorList>
            <person name="Fan W."/>
            <person name="Wang S."/>
            <person name="Wang H."/>
            <person name="Wang A."/>
            <person name="Jiang F."/>
            <person name="Liu H."/>
            <person name="Zhao H."/>
            <person name="Xu D."/>
            <person name="Zhang Y."/>
        </authorList>
    </citation>
    <scope>NUCLEOTIDE SEQUENCE [LARGE SCALE GENOMIC DNA]</scope>
    <source>
        <strain evidence="2">cv. Yunnan</strain>
    </source>
</reference>
<dbReference type="EMBL" id="CM042024">
    <property type="protein sequence ID" value="KAI3810795.1"/>
    <property type="molecule type" value="Genomic_DNA"/>
</dbReference>
<reference evidence="1 2" key="2">
    <citation type="journal article" date="2022" name="Mol. Ecol. Resour.">
        <title>The genomes of chicory, endive, great burdock and yacon provide insights into Asteraceae paleo-polyploidization history and plant inulin production.</title>
        <authorList>
            <person name="Fan W."/>
            <person name="Wang S."/>
            <person name="Wang H."/>
            <person name="Wang A."/>
            <person name="Jiang F."/>
            <person name="Liu H."/>
            <person name="Zhao H."/>
            <person name="Xu D."/>
            <person name="Zhang Y."/>
        </authorList>
    </citation>
    <scope>NUCLEOTIDE SEQUENCE [LARGE SCALE GENOMIC DNA]</scope>
    <source>
        <strain evidence="2">cv. Yunnan</strain>
        <tissue evidence="1">Leaves</tissue>
    </source>
</reference>
<protein>
    <submittedName>
        <fullName evidence="1">Uncharacterized protein</fullName>
    </submittedName>
</protein>
<accession>A0ACB9IS07</accession>
<organism evidence="1 2">
    <name type="scientific">Smallanthus sonchifolius</name>
    <dbReference type="NCBI Taxonomy" id="185202"/>
    <lineage>
        <taxon>Eukaryota</taxon>
        <taxon>Viridiplantae</taxon>
        <taxon>Streptophyta</taxon>
        <taxon>Embryophyta</taxon>
        <taxon>Tracheophyta</taxon>
        <taxon>Spermatophyta</taxon>
        <taxon>Magnoliopsida</taxon>
        <taxon>eudicotyledons</taxon>
        <taxon>Gunneridae</taxon>
        <taxon>Pentapetalae</taxon>
        <taxon>asterids</taxon>
        <taxon>campanulids</taxon>
        <taxon>Asterales</taxon>
        <taxon>Asteraceae</taxon>
        <taxon>Asteroideae</taxon>
        <taxon>Heliantheae alliance</taxon>
        <taxon>Millerieae</taxon>
        <taxon>Smallanthus</taxon>
    </lineage>
</organism>
<comment type="caution">
    <text evidence="1">The sequence shown here is derived from an EMBL/GenBank/DDBJ whole genome shotgun (WGS) entry which is preliminary data.</text>
</comment>
<gene>
    <name evidence="1" type="ORF">L1987_20417</name>
</gene>
<proteinExistence type="predicted"/>
<name>A0ACB9IS07_9ASTR</name>
<sequence length="125" mass="13902">MLVIRLPPALELLQPQETPNPRSFELSSILRSRNMYIIGSNLGPSGYDHGSVYSGLRRKYPPHEYVSMLLLVVGLILFTLADANTSLNFSILGVVMVSGALIMDSFLENFQEVIFTMNPNTTQVI</sequence>
<evidence type="ECO:0000313" key="2">
    <source>
        <dbReference type="Proteomes" id="UP001056120"/>
    </source>
</evidence>
<keyword evidence="2" id="KW-1185">Reference proteome</keyword>